<proteinExistence type="predicted"/>
<gene>
    <name evidence="1" type="primary">RvY_10950</name>
    <name evidence="1" type="synonym">RvY_10950.4</name>
    <name evidence="1" type="ORF">RvY_10950-4</name>
</gene>
<sequence>MQDCQGLFDPCYRTLVACRCFRYSSRAEDRFGLRLGSRSRLLETFVESTWNLLELHGSDWSMRHCSTGFAGGLLQHTAEKAERFLRGHGFGSFDSFDQAAVDYRKGNGSFGPLVYLVRRATYSDCQFVPTSAVNTPHHGKMAEDHDGCRICSKPSHLFRDKESLSCQPEARDIGM</sequence>
<accession>A0A1D1VNF0</accession>
<dbReference type="EMBL" id="BDGG01000005">
    <property type="protein sequence ID" value="GAV00039.1"/>
    <property type="molecule type" value="Genomic_DNA"/>
</dbReference>
<dbReference type="AlphaFoldDB" id="A0A1D1VNF0"/>
<protein>
    <submittedName>
        <fullName evidence="1">Uncharacterized protein</fullName>
    </submittedName>
</protein>
<comment type="caution">
    <text evidence="1">The sequence shown here is derived from an EMBL/GenBank/DDBJ whole genome shotgun (WGS) entry which is preliminary data.</text>
</comment>
<evidence type="ECO:0000313" key="1">
    <source>
        <dbReference type="EMBL" id="GAV00039.1"/>
    </source>
</evidence>
<evidence type="ECO:0000313" key="2">
    <source>
        <dbReference type="Proteomes" id="UP000186922"/>
    </source>
</evidence>
<organism evidence="1 2">
    <name type="scientific">Ramazzottius varieornatus</name>
    <name type="common">Water bear</name>
    <name type="synonym">Tardigrade</name>
    <dbReference type="NCBI Taxonomy" id="947166"/>
    <lineage>
        <taxon>Eukaryota</taxon>
        <taxon>Metazoa</taxon>
        <taxon>Ecdysozoa</taxon>
        <taxon>Tardigrada</taxon>
        <taxon>Eutardigrada</taxon>
        <taxon>Parachela</taxon>
        <taxon>Hypsibioidea</taxon>
        <taxon>Ramazzottiidae</taxon>
        <taxon>Ramazzottius</taxon>
    </lineage>
</organism>
<keyword evidence="2" id="KW-1185">Reference proteome</keyword>
<name>A0A1D1VNF0_RAMVA</name>
<dbReference type="Proteomes" id="UP000186922">
    <property type="component" value="Unassembled WGS sequence"/>
</dbReference>
<reference evidence="1 2" key="1">
    <citation type="journal article" date="2016" name="Nat. Commun.">
        <title>Extremotolerant tardigrade genome and improved radiotolerance of human cultured cells by tardigrade-unique protein.</title>
        <authorList>
            <person name="Hashimoto T."/>
            <person name="Horikawa D.D."/>
            <person name="Saito Y."/>
            <person name="Kuwahara H."/>
            <person name="Kozuka-Hata H."/>
            <person name="Shin-I T."/>
            <person name="Minakuchi Y."/>
            <person name="Ohishi K."/>
            <person name="Motoyama A."/>
            <person name="Aizu T."/>
            <person name="Enomoto A."/>
            <person name="Kondo K."/>
            <person name="Tanaka S."/>
            <person name="Hara Y."/>
            <person name="Koshikawa S."/>
            <person name="Sagara H."/>
            <person name="Miura T."/>
            <person name="Yokobori S."/>
            <person name="Miyagawa K."/>
            <person name="Suzuki Y."/>
            <person name="Kubo T."/>
            <person name="Oyama M."/>
            <person name="Kohara Y."/>
            <person name="Fujiyama A."/>
            <person name="Arakawa K."/>
            <person name="Katayama T."/>
            <person name="Toyoda A."/>
            <person name="Kunieda T."/>
        </authorList>
    </citation>
    <scope>NUCLEOTIDE SEQUENCE [LARGE SCALE GENOMIC DNA]</scope>
    <source>
        <strain evidence="1 2">YOKOZUNA-1</strain>
    </source>
</reference>